<dbReference type="SUPFAM" id="SSF47413">
    <property type="entry name" value="lambda repressor-like DNA-binding domains"/>
    <property type="match status" value="1"/>
</dbReference>
<dbReference type="CDD" id="cd00093">
    <property type="entry name" value="HTH_XRE"/>
    <property type="match status" value="1"/>
</dbReference>
<sequence>MQIRVANPADIGHAIKAVRKHQRVRQDDLAAMVDSSHVFLRDVESGKGTVQLGRVLHLLEELGIGVILDVPDASGITTTSTTTNPRART</sequence>
<evidence type="ECO:0000313" key="2">
    <source>
        <dbReference type="Proteomes" id="UP001430149"/>
    </source>
</evidence>
<comment type="caution">
    <text evidence="1">The sequence shown here is derived from an EMBL/GenBank/DDBJ whole genome shotgun (WGS) entry which is preliminary data.</text>
</comment>
<dbReference type="Gene3D" id="1.10.260.40">
    <property type="entry name" value="lambda repressor-like DNA-binding domains"/>
    <property type="match status" value="1"/>
</dbReference>
<reference evidence="1" key="1">
    <citation type="submission" date="2020-10" db="EMBL/GenBank/DDBJ databases">
        <title>Phylogeny of dyella-like bacteria.</title>
        <authorList>
            <person name="Fu J."/>
        </authorList>
    </citation>
    <scope>NUCLEOTIDE SEQUENCE</scope>
    <source>
        <strain evidence="1">DHOC52</strain>
    </source>
</reference>
<protein>
    <submittedName>
        <fullName evidence="1">Transcriptional regulator</fullName>
    </submittedName>
</protein>
<accession>A0ABS2K8H9</accession>
<name>A0ABS2K8H9_9GAMM</name>
<organism evidence="1 2">
    <name type="scientific">Dyella flava</name>
    <dbReference type="NCBI Taxonomy" id="1920170"/>
    <lineage>
        <taxon>Bacteria</taxon>
        <taxon>Pseudomonadati</taxon>
        <taxon>Pseudomonadota</taxon>
        <taxon>Gammaproteobacteria</taxon>
        <taxon>Lysobacterales</taxon>
        <taxon>Rhodanobacteraceae</taxon>
        <taxon>Dyella</taxon>
    </lineage>
</organism>
<proteinExistence type="predicted"/>
<dbReference type="EMBL" id="JADIKE010000039">
    <property type="protein sequence ID" value="MBM7127518.1"/>
    <property type="molecule type" value="Genomic_DNA"/>
</dbReference>
<dbReference type="InterPro" id="IPR010982">
    <property type="entry name" value="Lambda_DNA-bd_dom_sf"/>
</dbReference>
<evidence type="ECO:0000313" key="1">
    <source>
        <dbReference type="EMBL" id="MBM7127518.1"/>
    </source>
</evidence>
<dbReference type="Proteomes" id="UP001430149">
    <property type="component" value="Unassembled WGS sequence"/>
</dbReference>
<dbReference type="InterPro" id="IPR001387">
    <property type="entry name" value="Cro/C1-type_HTH"/>
</dbReference>
<dbReference type="RefSeq" id="WP_239556949.1">
    <property type="nucleotide sequence ID" value="NZ_BSNR01000014.1"/>
</dbReference>
<gene>
    <name evidence="1" type="ORF">ISP19_19245</name>
</gene>
<keyword evidence="2" id="KW-1185">Reference proteome</keyword>